<feature type="transmembrane region" description="Helical" evidence="1">
    <location>
        <begin position="150"/>
        <end position="173"/>
    </location>
</feature>
<name>A0A2C5XAH6_9HYPO</name>
<evidence type="ECO:0000256" key="1">
    <source>
        <dbReference type="SAM" id="Phobius"/>
    </source>
</evidence>
<keyword evidence="1" id="KW-1133">Transmembrane helix</keyword>
<comment type="caution">
    <text evidence="2">The sequence shown here is derived from an EMBL/GenBank/DDBJ whole genome shotgun (WGS) entry which is preliminary data.</text>
</comment>
<accession>A0A2C5XAH6</accession>
<organism evidence="2 3">
    <name type="scientific">Ophiocordyceps australis</name>
    <dbReference type="NCBI Taxonomy" id="1399860"/>
    <lineage>
        <taxon>Eukaryota</taxon>
        <taxon>Fungi</taxon>
        <taxon>Dikarya</taxon>
        <taxon>Ascomycota</taxon>
        <taxon>Pezizomycotina</taxon>
        <taxon>Sordariomycetes</taxon>
        <taxon>Hypocreomycetidae</taxon>
        <taxon>Hypocreales</taxon>
        <taxon>Ophiocordycipitaceae</taxon>
        <taxon>Ophiocordyceps</taxon>
    </lineage>
</organism>
<keyword evidence="1" id="KW-0472">Membrane</keyword>
<reference evidence="2 3" key="1">
    <citation type="submission" date="2017-06" db="EMBL/GenBank/DDBJ databases">
        <title>Ant-infecting Ophiocordyceps genomes reveal a high diversity of potential behavioral manipulation genes and a possible major role for enterotoxins.</title>
        <authorList>
            <person name="De Bekker C."/>
            <person name="Evans H.C."/>
            <person name="Brachmann A."/>
            <person name="Hughes D.P."/>
        </authorList>
    </citation>
    <scope>NUCLEOTIDE SEQUENCE [LARGE SCALE GENOMIC DNA]</scope>
    <source>
        <strain evidence="2 3">Map64</strain>
    </source>
</reference>
<dbReference type="EMBL" id="NJET01000027">
    <property type="protein sequence ID" value="PHH64649.1"/>
    <property type="molecule type" value="Genomic_DNA"/>
</dbReference>
<proteinExistence type="predicted"/>
<dbReference type="STRING" id="1399860.A0A2C5XAH6"/>
<keyword evidence="3" id="KW-1185">Reference proteome</keyword>
<gene>
    <name evidence="2" type="ORF">CDD81_4090</name>
</gene>
<feature type="transmembrane region" description="Helical" evidence="1">
    <location>
        <begin position="119"/>
        <end position="138"/>
    </location>
</feature>
<dbReference type="OrthoDB" id="4140442at2759"/>
<keyword evidence="1" id="KW-0812">Transmembrane</keyword>
<dbReference type="Proteomes" id="UP000226192">
    <property type="component" value="Unassembled WGS sequence"/>
</dbReference>
<evidence type="ECO:0000313" key="2">
    <source>
        <dbReference type="EMBL" id="PHH64649.1"/>
    </source>
</evidence>
<dbReference type="AlphaFoldDB" id="A0A2C5XAH6"/>
<protein>
    <submittedName>
        <fullName evidence="2">Uncharacterized protein</fullName>
    </submittedName>
</protein>
<evidence type="ECO:0000313" key="3">
    <source>
        <dbReference type="Proteomes" id="UP000226192"/>
    </source>
</evidence>
<sequence length="334" mass="36841">MASLSRGLGWPCLKLKVLGPSRAAATSSRLLTTGRCLRAAATQRSPSQARRSAAAAIAASQGAADGKTAMVAKAAKAAKADTVAKAATLVAQPKTPYWHLKSYTAKTTPTVLYEAPSHFWYYFGCWTSGGSILAWTLLTSRIVLVQPEGVPQWVSSVYGISYMILAGMGFFLITRTLNVVNTIEMLPGASVGSAKKSDTKFSALRIQITVRRMLPFFRPKVVTTTLDNVSLRSRFSLPTKHVPELQRQREQRQEEEERQKLKRFDMAHLLTMPFRRIGRAFKALFRGVRSAWTNSGFAFIVADGKQYKVDITQGYALDGFRELERLVPVCAKDA</sequence>